<evidence type="ECO:0000256" key="1">
    <source>
        <dbReference type="ARBA" id="ARBA00022737"/>
    </source>
</evidence>
<dbReference type="Proteomes" id="UP000286246">
    <property type="component" value="Unassembled WGS sequence"/>
</dbReference>
<proteinExistence type="predicted"/>
<accession>A0A420B8N0</accession>
<dbReference type="InterPro" id="IPR009839">
    <property type="entry name" value="SseB_N"/>
</dbReference>
<comment type="caution">
    <text evidence="5">The sequence shown here is derived from an EMBL/GenBank/DDBJ whole genome shotgun (WGS) entry which is preliminary data.</text>
</comment>
<evidence type="ECO:0000256" key="2">
    <source>
        <dbReference type="ARBA" id="ARBA00022803"/>
    </source>
</evidence>
<evidence type="ECO:0000313" key="5">
    <source>
        <dbReference type="EMBL" id="RKE52988.1"/>
    </source>
</evidence>
<keyword evidence="2" id="KW-0802">TPR repeat</keyword>
<feature type="domain" description="SseB protein N-terminal" evidence="4">
    <location>
        <begin position="21"/>
        <end position="135"/>
    </location>
</feature>
<evidence type="ECO:0000256" key="3">
    <source>
        <dbReference type="SAM" id="Coils"/>
    </source>
</evidence>
<dbReference type="Pfam" id="PF13181">
    <property type="entry name" value="TPR_8"/>
    <property type="match status" value="1"/>
</dbReference>
<dbReference type="EMBL" id="RAPY01000002">
    <property type="protein sequence ID" value="RKE52988.1"/>
    <property type="molecule type" value="Genomic_DNA"/>
</dbReference>
<dbReference type="SMART" id="SM00028">
    <property type="entry name" value="TPR"/>
    <property type="match status" value="2"/>
</dbReference>
<dbReference type="PANTHER" id="PTHR44943">
    <property type="entry name" value="CELLULOSE SYNTHASE OPERON PROTEIN C"/>
    <property type="match status" value="1"/>
</dbReference>
<dbReference type="Gene3D" id="1.25.40.10">
    <property type="entry name" value="Tetratricopeptide repeat domain"/>
    <property type="match status" value="1"/>
</dbReference>
<keyword evidence="1" id="KW-0677">Repeat</keyword>
<evidence type="ECO:0000259" key="4">
    <source>
        <dbReference type="Pfam" id="PF07179"/>
    </source>
</evidence>
<dbReference type="PANTHER" id="PTHR44943:SF4">
    <property type="entry name" value="TPR REPEAT-CONTAINING PROTEIN MJ0798"/>
    <property type="match status" value="1"/>
</dbReference>
<dbReference type="RefSeq" id="WP_120259971.1">
    <property type="nucleotide sequence ID" value="NZ_RAPY01000002.1"/>
</dbReference>
<keyword evidence="3" id="KW-0175">Coiled coil</keyword>
<dbReference type="SUPFAM" id="SSF48452">
    <property type="entry name" value="TPR-like"/>
    <property type="match status" value="1"/>
</dbReference>
<gene>
    <name evidence="5" type="ORF">DFQ12_3235</name>
</gene>
<organism evidence="5 6">
    <name type="scientific">Sphingobacterium detergens</name>
    <dbReference type="NCBI Taxonomy" id="1145106"/>
    <lineage>
        <taxon>Bacteria</taxon>
        <taxon>Pseudomonadati</taxon>
        <taxon>Bacteroidota</taxon>
        <taxon>Sphingobacteriia</taxon>
        <taxon>Sphingobacteriales</taxon>
        <taxon>Sphingobacteriaceae</taxon>
        <taxon>Sphingobacterium</taxon>
    </lineage>
</organism>
<reference evidence="5 6" key="1">
    <citation type="submission" date="2018-09" db="EMBL/GenBank/DDBJ databases">
        <title>Genomic Encyclopedia of Type Strains, Phase III (KMG-III): the genomes of soil and plant-associated and newly described type strains.</title>
        <authorList>
            <person name="Whitman W."/>
        </authorList>
    </citation>
    <scope>NUCLEOTIDE SEQUENCE [LARGE SCALE GENOMIC DNA]</scope>
    <source>
        <strain evidence="5 6">CECT 7938</strain>
    </source>
</reference>
<dbReference type="InterPro" id="IPR011990">
    <property type="entry name" value="TPR-like_helical_dom_sf"/>
</dbReference>
<keyword evidence="6" id="KW-1185">Reference proteome</keyword>
<dbReference type="InterPro" id="IPR051685">
    <property type="entry name" value="Ycf3/AcsC/BcsC/TPR_MFPF"/>
</dbReference>
<sequence length="339" mass="38857">MALFDIFKKKKTDSTFPENELEKCLIDAASNVTVQKEFFQKLLWNNIYILTIDQTDSDEKMENSGYVNIRAATFDEGQVPIFTSINRIFDKGIIKKDVTYLGLKGQDLFERIKGSTYLLNPYSDHCRVLTPEVIEDLLNGSIYDKIDAQALERKQRDEFNALFDRAAERQESLIYLDGLRFKGITSNEAKELEKSIQDFRQCLETVPDHWQSMFLMAKALQRLERHTEALEQFEAACNIELENHLIPMEASTEAMHIKDLDKALFYSEESLKRNPNDIASMGNHAMNLLIAFRDTEALSTIENAIKLAPNDKINKNIASIVRDVIAGKRKRPTFEDAVG</sequence>
<name>A0A420B8N0_SPHD1</name>
<evidence type="ECO:0000313" key="6">
    <source>
        <dbReference type="Proteomes" id="UP000286246"/>
    </source>
</evidence>
<dbReference type="AlphaFoldDB" id="A0A420B8N0"/>
<feature type="coiled-coil region" evidence="3">
    <location>
        <begin position="216"/>
        <end position="243"/>
    </location>
</feature>
<dbReference type="InterPro" id="IPR019734">
    <property type="entry name" value="TPR_rpt"/>
</dbReference>
<dbReference type="OrthoDB" id="768046at2"/>
<protein>
    <recommendedName>
        <fullName evidence="4">SseB protein N-terminal domain-containing protein</fullName>
    </recommendedName>
</protein>
<dbReference type="Pfam" id="PF07179">
    <property type="entry name" value="SseB"/>
    <property type="match status" value="1"/>
</dbReference>